<dbReference type="GeneID" id="2901774"/>
<feature type="compositionally biased region" description="Polar residues" evidence="1">
    <location>
        <begin position="385"/>
        <end position="394"/>
    </location>
</feature>
<dbReference type="VEuPathDB" id="FungiDB:DEHA2D09944g"/>
<dbReference type="AlphaFoldDB" id="Q6BSC2"/>
<dbReference type="HOGENOM" id="CLU_058856_0_0_1"/>
<dbReference type="OrthoDB" id="4095993at2759"/>
<evidence type="ECO:0000313" key="2">
    <source>
        <dbReference type="EMBL" id="CAG87051.2"/>
    </source>
</evidence>
<dbReference type="Proteomes" id="UP000000599">
    <property type="component" value="Chromosome D"/>
</dbReference>
<dbReference type="EMBL" id="CR382136">
    <property type="protein sequence ID" value="CAG87051.2"/>
    <property type="molecule type" value="Genomic_DNA"/>
</dbReference>
<dbReference type="InParanoid" id="Q6BSC2"/>
<protein>
    <submittedName>
        <fullName evidence="2">DEHA2D09944p</fullName>
    </submittedName>
</protein>
<dbReference type="RefSeq" id="XP_458898.2">
    <property type="nucleotide sequence ID" value="XM_458898.1"/>
</dbReference>
<gene>
    <name evidence="2" type="ordered locus">DEHA2D09944g</name>
</gene>
<feature type="region of interest" description="Disordered" evidence="1">
    <location>
        <begin position="366"/>
        <end position="394"/>
    </location>
</feature>
<organism evidence="2 3">
    <name type="scientific">Debaryomyces hansenii (strain ATCC 36239 / CBS 767 / BCRC 21394 / JCM 1990 / NBRC 0083 / IGC 2968)</name>
    <name type="common">Yeast</name>
    <name type="synonym">Torulaspora hansenii</name>
    <dbReference type="NCBI Taxonomy" id="284592"/>
    <lineage>
        <taxon>Eukaryota</taxon>
        <taxon>Fungi</taxon>
        <taxon>Dikarya</taxon>
        <taxon>Ascomycota</taxon>
        <taxon>Saccharomycotina</taxon>
        <taxon>Pichiomycetes</taxon>
        <taxon>Debaryomycetaceae</taxon>
        <taxon>Debaryomyces</taxon>
    </lineage>
</organism>
<accession>Q6BSC2</accession>
<name>Q6BSC2_DEBHA</name>
<keyword evidence="3" id="KW-1185">Reference proteome</keyword>
<dbReference type="KEGG" id="dha:DEHA2D09944g"/>
<dbReference type="eggNOG" id="ENOG502SPPI">
    <property type="taxonomic scope" value="Eukaryota"/>
</dbReference>
<reference evidence="2 3" key="1">
    <citation type="journal article" date="2004" name="Nature">
        <title>Genome evolution in yeasts.</title>
        <authorList>
            <consortium name="Genolevures"/>
            <person name="Dujon B."/>
            <person name="Sherman D."/>
            <person name="Fischer G."/>
            <person name="Durrens P."/>
            <person name="Casaregola S."/>
            <person name="Lafontaine I."/>
            <person name="de Montigny J."/>
            <person name="Marck C."/>
            <person name="Neuveglise C."/>
            <person name="Talla E."/>
            <person name="Goffard N."/>
            <person name="Frangeul L."/>
            <person name="Aigle M."/>
            <person name="Anthouard V."/>
            <person name="Babour A."/>
            <person name="Barbe V."/>
            <person name="Barnay S."/>
            <person name="Blanchin S."/>
            <person name="Beckerich J.M."/>
            <person name="Beyne E."/>
            <person name="Bleykasten C."/>
            <person name="Boisrame A."/>
            <person name="Boyer J."/>
            <person name="Cattolico L."/>
            <person name="Confanioleri F."/>
            <person name="de Daruvar A."/>
            <person name="Despons L."/>
            <person name="Fabre E."/>
            <person name="Fairhead C."/>
            <person name="Ferry-Dumazet H."/>
            <person name="Groppi A."/>
            <person name="Hantraye F."/>
            <person name="Hennequin C."/>
            <person name="Jauniaux N."/>
            <person name="Joyet P."/>
            <person name="Kachouri R."/>
            <person name="Kerrest A."/>
            <person name="Koszul R."/>
            <person name="Lemaire M."/>
            <person name="Lesur I."/>
            <person name="Ma L."/>
            <person name="Muller H."/>
            <person name="Nicaud J.M."/>
            <person name="Nikolski M."/>
            <person name="Oztas S."/>
            <person name="Ozier-Kalogeropoulos O."/>
            <person name="Pellenz S."/>
            <person name="Potier S."/>
            <person name="Richard G.F."/>
            <person name="Straub M.L."/>
            <person name="Suleau A."/>
            <person name="Swennene D."/>
            <person name="Tekaia F."/>
            <person name="Wesolowski-Louvel M."/>
            <person name="Westhof E."/>
            <person name="Wirth B."/>
            <person name="Zeniou-Meyer M."/>
            <person name="Zivanovic I."/>
            <person name="Bolotin-Fukuhara M."/>
            <person name="Thierry A."/>
            <person name="Bouchier C."/>
            <person name="Caudron B."/>
            <person name="Scarpelli C."/>
            <person name="Gaillardin C."/>
            <person name="Weissenbach J."/>
            <person name="Wincker P."/>
            <person name="Souciet J.L."/>
        </authorList>
    </citation>
    <scope>NUCLEOTIDE SEQUENCE [LARGE SCALE GENOMIC DNA]</scope>
    <source>
        <strain evidence="3">ATCC 36239 / CBS 767 / BCRC 21394 / JCM 1990 / NBRC 0083 / IGC 2968</strain>
    </source>
</reference>
<sequence length="394" mass="45701">MNENARNNNEYTSNENEVQFFNIDHESADQNDVMNLSVDLSSLENHTAHVGENPYNGNNNDLNTPGNEDLHQQIRHNFVNKEEEYQAIQAVARVQRDGQLPNTDSINKDDATLKNVTISDDRLTRQLDPKRYCRFCKKHFSHQGSYGRHLDLKKGDELHPVEEIAKIRSKVIRRNGFLDNERIEARKSKKKVASRIYNKRENVKEKNKIRRKLRDREIKAKLLTNEWYLNQLGNGSAKHGLPTFAKIVCLYLPVRSWPAGSPPAEEAFDDLISISANHSSMLLEEVKDSYTIWQSYSVEKRRDLWFAEQKKTLEESLGNLSLIDLQQRNQIMDKQKKDTFEDLCKSDNLITSNTRSYQEDVNFIDSNESEDNDTDNPIAHASFQPDGTNYFENH</sequence>
<proteinExistence type="predicted"/>
<evidence type="ECO:0000256" key="1">
    <source>
        <dbReference type="SAM" id="MobiDB-lite"/>
    </source>
</evidence>
<evidence type="ECO:0000313" key="3">
    <source>
        <dbReference type="Proteomes" id="UP000000599"/>
    </source>
</evidence>